<protein>
    <submittedName>
        <fullName evidence="3">Mll3243 protein</fullName>
    </submittedName>
</protein>
<dbReference type="Gene3D" id="3.40.50.300">
    <property type="entry name" value="P-loop containing nucleotide triphosphate hydrolases"/>
    <property type="match status" value="1"/>
</dbReference>
<dbReference type="PRINTS" id="PR00449">
    <property type="entry name" value="RASTRNSFRMNG"/>
</dbReference>
<dbReference type="CDD" id="cd00154">
    <property type="entry name" value="Rab"/>
    <property type="match status" value="1"/>
</dbReference>
<keyword evidence="2" id="KW-0342">GTP-binding</keyword>
<dbReference type="SUPFAM" id="SSF52540">
    <property type="entry name" value="P-loop containing nucleoside triphosphate hydrolases"/>
    <property type="match status" value="1"/>
</dbReference>
<sequence>MIRKKILMLGDFAVGKTSLIRHYIDNTFDDVYLTTVGVKVSKKMLLVNNVELELLIWDIEGETPTKKIPKAYFKGASGAIIVCDASRKETVEGIREHIGDLLTFNREAKYVIAYNKSDLLSAQQKKTLSFSENTFLTSAKDGSQIDILFTTLAKEILL</sequence>
<dbReference type="SMART" id="SM00173">
    <property type="entry name" value="RAS"/>
    <property type="match status" value="1"/>
</dbReference>
<organism evidence="3">
    <name type="scientific">hydrothermal vent metagenome</name>
    <dbReference type="NCBI Taxonomy" id="652676"/>
    <lineage>
        <taxon>unclassified sequences</taxon>
        <taxon>metagenomes</taxon>
        <taxon>ecological metagenomes</taxon>
    </lineage>
</organism>
<dbReference type="SMART" id="SM00175">
    <property type="entry name" value="RAB"/>
    <property type="match status" value="1"/>
</dbReference>
<dbReference type="AlphaFoldDB" id="A0A1W1CTN4"/>
<dbReference type="InterPro" id="IPR005225">
    <property type="entry name" value="Small_GTP-bd"/>
</dbReference>
<proteinExistence type="predicted"/>
<accession>A0A1W1CTN4</accession>
<dbReference type="NCBIfam" id="TIGR00231">
    <property type="entry name" value="small_GTP"/>
    <property type="match status" value="1"/>
</dbReference>
<evidence type="ECO:0000256" key="1">
    <source>
        <dbReference type="ARBA" id="ARBA00022741"/>
    </source>
</evidence>
<dbReference type="GO" id="GO:0005525">
    <property type="term" value="F:GTP binding"/>
    <property type="evidence" value="ECO:0007669"/>
    <property type="project" value="UniProtKB-KW"/>
</dbReference>
<gene>
    <name evidence="3" type="ORF">MNB_SV-10-1227</name>
</gene>
<dbReference type="PROSITE" id="PS51419">
    <property type="entry name" value="RAB"/>
    <property type="match status" value="1"/>
</dbReference>
<keyword evidence="1" id="KW-0547">Nucleotide-binding</keyword>
<name>A0A1W1CTN4_9ZZZZ</name>
<evidence type="ECO:0000313" key="3">
    <source>
        <dbReference type="EMBL" id="SFV69021.1"/>
    </source>
</evidence>
<dbReference type="EMBL" id="FPHL01000057">
    <property type="protein sequence ID" value="SFV69021.1"/>
    <property type="molecule type" value="Genomic_DNA"/>
</dbReference>
<dbReference type="GO" id="GO:0003924">
    <property type="term" value="F:GTPase activity"/>
    <property type="evidence" value="ECO:0007669"/>
    <property type="project" value="InterPro"/>
</dbReference>
<dbReference type="InterPro" id="IPR050227">
    <property type="entry name" value="Rab"/>
</dbReference>
<evidence type="ECO:0000256" key="2">
    <source>
        <dbReference type="ARBA" id="ARBA00023134"/>
    </source>
</evidence>
<dbReference type="InterPro" id="IPR001806">
    <property type="entry name" value="Small_GTPase"/>
</dbReference>
<dbReference type="InterPro" id="IPR027417">
    <property type="entry name" value="P-loop_NTPase"/>
</dbReference>
<dbReference type="Pfam" id="PF00071">
    <property type="entry name" value="Ras"/>
    <property type="match status" value="1"/>
</dbReference>
<reference evidence="3" key="1">
    <citation type="submission" date="2016-10" db="EMBL/GenBank/DDBJ databases">
        <authorList>
            <person name="de Groot N.N."/>
        </authorList>
    </citation>
    <scope>NUCLEOTIDE SEQUENCE</scope>
</reference>
<dbReference type="PANTHER" id="PTHR47977">
    <property type="entry name" value="RAS-RELATED PROTEIN RAB"/>
    <property type="match status" value="1"/>
</dbReference>